<evidence type="ECO:0000256" key="9">
    <source>
        <dbReference type="ARBA" id="ARBA00023180"/>
    </source>
</evidence>
<evidence type="ECO:0000256" key="3">
    <source>
        <dbReference type="ARBA" id="ARBA00022473"/>
    </source>
</evidence>
<comment type="function">
    <text evidence="11">Ligand for members of the frizzled family of seven transmembrane receptors.</text>
</comment>
<keyword evidence="5" id="KW-0272">Extracellular matrix</keyword>
<dbReference type="Gene3D" id="3.30.2460.20">
    <property type="match status" value="1"/>
</dbReference>
<keyword evidence="6 11" id="KW-0879">Wnt signaling pathway</keyword>
<dbReference type="PRINTS" id="PR01349">
    <property type="entry name" value="WNTPROTEIN"/>
</dbReference>
<dbReference type="GO" id="GO:0045165">
    <property type="term" value="P:cell fate commitment"/>
    <property type="evidence" value="ECO:0007669"/>
    <property type="project" value="TreeGrafter"/>
</dbReference>
<feature type="region of interest" description="Disordered" evidence="12">
    <location>
        <begin position="152"/>
        <end position="174"/>
    </location>
</feature>
<name>A0A6P3IVW2_BISBB</name>
<comment type="similarity">
    <text evidence="2 11">Belongs to the Wnt family.</text>
</comment>
<dbReference type="AlphaFoldDB" id="A0A6P3IVW2"/>
<dbReference type="RefSeq" id="XP_010856364.1">
    <property type="nucleotide sequence ID" value="XM_010858062.1"/>
</dbReference>
<evidence type="ECO:0000256" key="12">
    <source>
        <dbReference type="SAM" id="MobiDB-lite"/>
    </source>
</evidence>
<dbReference type="Pfam" id="PF00110">
    <property type="entry name" value="wnt"/>
    <property type="match status" value="1"/>
</dbReference>
<evidence type="ECO:0000313" key="14">
    <source>
        <dbReference type="Proteomes" id="UP000515208"/>
    </source>
</evidence>
<comment type="subcellular location">
    <subcellularLocation>
        <location evidence="1 11">Secreted</location>
        <location evidence="1 11">Extracellular space</location>
        <location evidence="1 11">Extracellular matrix</location>
    </subcellularLocation>
</comment>
<evidence type="ECO:0000256" key="4">
    <source>
        <dbReference type="ARBA" id="ARBA00022525"/>
    </source>
</evidence>
<dbReference type="PANTHER" id="PTHR12027:SF76">
    <property type="entry name" value="PROTEIN WNT-10B"/>
    <property type="match status" value="1"/>
</dbReference>
<dbReference type="FunFam" id="3.30.2460.20:FF:000001">
    <property type="entry name" value="Wnt homolog"/>
    <property type="match status" value="1"/>
</dbReference>
<dbReference type="GeneID" id="105001684"/>
<keyword evidence="4" id="KW-0964">Secreted</keyword>
<protein>
    <recommendedName>
        <fullName evidence="11">Protein Wnt</fullName>
    </recommendedName>
</protein>
<keyword evidence="9" id="KW-0325">Glycoprotein</keyword>
<keyword evidence="14" id="KW-1185">Reference proteome</keyword>
<dbReference type="InterPro" id="IPR043158">
    <property type="entry name" value="Wnt_C"/>
</dbReference>
<feature type="compositionally biased region" description="Low complexity" evidence="12">
    <location>
        <begin position="152"/>
        <end position="161"/>
    </location>
</feature>
<dbReference type="GO" id="GO:0005615">
    <property type="term" value="C:extracellular space"/>
    <property type="evidence" value="ECO:0007669"/>
    <property type="project" value="TreeGrafter"/>
</dbReference>
<evidence type="ECO:0000256" key="8">
    <source>
        <dbReference type="ARBA" id="ARBA00023157"/>
    </source>
</evidence>
<gene>
    <name evidence="15" type="primary">WNT10B</name>
</gene>
<evidence type="ECO:0000256" key="7">
    <source>
        <dbReference type="ARBA" id="ARBA00022729"/>
    </source>
</evidence>
<dbReference type="InterPro" id="IPR005817">
    <property type="entry name" value="Wnt"/>
</dbReference>
<dbReference type="SMART" id="SM00097">
    <property type="entry name" value="WNT1"/>
    <property type="match status" value="1"/>
</dbReference>
<organism evidence="14 15">
    <name type="scientific">Bison bison bison</name>
    <name type="common">North American plains bison</name>
    <dbReference type="NCBI Taxonomy" id="43346"/>
    <lineage>
        <taxon>Eukaryota</taxon>
        <taxon>Metazoa</taxon>
        <taxon>Chordata</taxon>
        <taxon>Craniata</taxon>
        <taxon>Vertebrata</taxon>
        <taxon>Euteleostomi</taxon>
        <taxon>Mammalia</taxon>
        <taxon>Eutheria</taxon>
        <taxon>Laurasiatheria</taxon>
        <taxon>Artiodactyla</taxon>
        <taxon>Ruminantia</taxon>
        <taxon>Pecora</taxon>
        <taxon>Bovidae</taxon>
        <taxon>Bovinae</taxon>
        <taxon>Bison</taxon>
    </lineage>
</organism>
<dbReference type="KEGG" id="bbis:105001684"/>
<keyword evidence="7 13" id="KW-0732">Signal</keyword>
<dbReference type="GO" id="GO:0005109">
    <property type="term" value="F:frizzled binding"/>
    <property type="evidence" value="ECO:0007669"/>
    <property type="project" value="TreeGrafter"/>
</dbReference>
<dbReference type="PANTHER" id="PTHR12027">
    <property type="entry name" value="WNT RELATED"/>
    <property type="match status" value="1"/>
</dbReference>
<evidence type="ECO:0000256" key="10">
    <source>
        <dbReference type="ARBA" id="ARBA00023288"/>
    </source>
</evidence>
<evidence type="ECO:0000256" key="11">
    <source>
        <dbReference type="RuleBase" id="RU003500"/>
    </source>
</evidence>
<proteinExistence type="inferred from homology"/>
<keyword evidence="10" id="KW-0449">Lipoprotein</keyword>
<dbReference type="PROSITE" id="PS00246">
    <property type="entry name" value="WNT1"/>
    <property type="match status" value="1"/>
</dbReference>
<dbReference type="OrthoDB" id="5945655at2759"/>
<evidence type="ECO:0000256" key="5">
    <source>
        <dbReference type="ARBA" id="ARBA00022530"/>
    </source>
</evidence>
<feature type="signal peptide" evidence="13">
    <location>
        <begin position="1"/>
        <end position="28"/>
    </location>
</feature>
<evidence type="ECO:0000256" key="1">
    <source>
        <dbReference type="ARBA" id="ARBA00004498"/>
    </source>
</evidence>
<evidence type="ECO:0000256" key="13">
    <source>
        <dbReference type="SAM" id="SignalP"/>
    </source>
</evidence>
<dbReference type="GO" id="GO:0030182">
    <property type="term" value="P:neuron differentiation"/>
    <property type="evidence" value="ECO:0007669"/>
    <property type="project" value="TreeGrafter"/>
</dbReference>
<reference evidence="15" key="1">
    <citation type="submission" date="2025-08" db="UniProtKB">
        <authorList>
            <consortium name="RefSeq"/>
        </authorList>
    </citation>
    <scope>IDENTIFICATION</scope>
    <source>
        <tissue evidence="15">Blood</tissue>
    </source>
</reference>
<dbReference type="Proteomes" id="UP000515208">
    <property type="component" value="Unplaced"/>
</dbReference>
<feature type="chain" id="PRO_5028144740" description="Protein Wnt" evidence="13">
    <location>
        <begin position="29"/>
        <end position="369"/>
    </location>
</feature>
<dbReference type="GO" id="GO:0005125">
    <property type="term" value="F:cytokine activity"/>
    <property type="evidence" value="ECO:0007669"/>
    <property type="project" value="TreeGrafter"/>
</dbReference>
<sequence>MREEPRPRPPPSGLAGLLFLALCSRALGNEIQGLKLPGGGEPPLTEQKLGTKTPMALKPGSIPLLSAVGAPGGSHLSSGLSDLPLSTPLSSPGFRESAFSFSMLAAGVMHAVATACSLGKLVSCGCGWKGSGEQDRLRAKLLQLQALSRGKSFSHSLPSSGPGSGPSPGPQDTWEWGGCNHDMDFGEKFSRDFLDSREAPRDIQARMRIHNNRVGRQVVTENLKRKCKCHGTSGSCQLKTCWRAPPEFRAVGAALRERLDRAIFIDTHNRNSGAFQPRLRPRRLSGELVYFENSPDFCERDPTVGSPGTQGRACNKTSHQLGSCGSLCCGRGHNVLRQTRVERCNCRFHWCCYVLCDECKVTEWVNVCK</sequence>
<dbReference type="InterPro" id="IPR018161">
    <property type="entry name" value="Wnt_CS"/>
</dbReference>
<dbReference type="CTD" id="7480"/>
<accession>A0A6P3IVW2</accession>
<evidence type="ECO:0000256" key="2">
    <source>
        <dbReference type="ARBA" id="ARBA00005683"/>
    </source>
</evidence>
<dbReference type="GO" id="GO:0060070">
    <property type="term" value="P:canonical Wnt signaling pathway"/>
    <property type="evidence" value="ECO:0007669"/>
    <property type="project" value="TreeGrafter"/>
</dbReference>
<evidence type="ECO:0000256" key="6">
    <source>
        <dbReference type="ARBA" id="ARBA00022687"/>
    </source>
</evidence>
<keyword evidence="8" id="KW-1015">Disulfide bond</keyword>
<keyword evidence="3 11" id="KW-0217">Developmental protein</keyword>
<evidence type="ECO:0000313" key="15">
    <source>
        <dbReference type="RefSeq" id="XP_010856364.1"/>
    </source>
</evidence>